<keyword evidence="1 2" id="KW-0238">DNA-binding</keyword>
<sequence length="187" mass="20548">MSKPRSINRDLVLDMAEKIVTENGPAALTFDAVARAAGITKGGVQSCFGAKSGLVSAMAERWGRNYDECLEKTAGKNIKDISGLEKVRAHVGITAAEKSLNARAACHLAMLVESQELRDWIRSWHNSRVNTLDMANKEERAARVAYLAAEGAFLLRHFGLLEVSDAQWKSIFSDIDEIIFEKPSNQA</sequence>
<organism evidence="4 5">
    <name type="scientific">Desulfovibrio intestinalis</name>
    <dbReference type="NCBI Taxonomy" id="58621"/>
    <lineage>
        <taxon>Bacteria</taxon>
        <taxon>Pseudomonadati</taxon>
        <taxon>Thermodesulfobacteriota</taxon>
        <taxon>Desulfovibrionia</taxon>
        <taxon>Desulfovibrionales</taxon>
        <taxon>Desulfovibrionaceae</taxon>
        <taxon>Desulfovibrio</taxon>
    </lineage>
</organism>
<comment type="caution">
    <text evidence="4">The sequence shown here is derived from an EMBL/GenBank/DDBJ whole genome shotgun (WGS) entry which is preliminary data.</text>
</comment>
<dbReference type="Proteomes" id="UP000539075">
    <property type="component" value="Unassembled WGS sequence"/>
</dbReference>
<feature type="domain" description="HTH tetR-type" evidence="3">
    <location>
        <begin position="6"/>
        <end position="66"/>
    </location>
</feature>
<evidence type="ECO:0000256" key="1">
    <source>
        <dbReference type="ARBA" id="ARBA00023125"/>
    </source>
</evidence>
<dbReference type="EMBL" id="JACHGO010000004">
    <property type="protein sequence ID" value="MBB5143510.1"/>
    <property type="molecule type" value="Genomic_DNA"/>
</dbReference>
<reference evidence="4 5" key="1">
    <citation type="submission" date="2020-08" db="EMBL/GenBank/DDBJ databases">
        <title>Genomic Encyclopedia of Type Strains, Phase IV (KMG-IV): sequencing the most valuable type-strain genomes for metagenomic binning, comparative biology and taxonomic classification.</title>
        <authorList>
            <person name="Goeker M."/>
        </authorList>
    </citation>
    <scope>NUCLEOTIDE SEQUENCE [LARGE SCALE GENOMIC DNA]</scope>
    <source>
        <strain evidence="4 5">DSM 11275</strain>
    </source>
</reference>
<dbReference type="Pfam" id="PF00440">
    <property type="entry name" value="TetR_N"/>
    <property type="match status" value="1"/>
</dbReference>
<dbReference type="GO" id="GO:0003677">
    <property type="term" value="F:DNA binding"/>
    <property type="evidence" value="ECO:0007669"/>
    <property type="project" value="UniProtKB-UniRule"/>
</dbReference>
<dbReference type="RefSeq" id="WP_183719092.1">
    <property type="nucleotide sequence ID" value="NZ_JACHGO010000004.1"/>
</dbReference>
<proteinExistence type="predicted"/>
<evidence type="ECO:0000256" key="2">
    <source>
        <dbReference type="PROSITE-ProRule" id="PRU00335"/>
    </source>
</evidence>
<evidence type="ECO:0000313" key="4">
    <source>
        <dbReference type="EMBL" id="MBB5143510.1"/>
    </source>
</evidence>
<dbReference type="InterPro" id="IPR009057">
    <property type="entry name" value="Homeodomain-like_sf"/>
</dbReference>
<dbReference type="InterPro" id="IPR001647">
    <property type="entry name" value="HTH_TetR"/>
</dbReference>
<accession>A0A7W8FG87</accession>
<dbReference type="Pfam" id="PF17937">
    <property type="entry name" value="TetR_C_28"/>
    <property type="match status" value="1"/>
</dbReference>
<dbReference type="InterPro" id="IPR041479">
    <property type="entry name" value="TetR_CgmR_C"/>
</dbReference>
<protein>
    <submittedName>
        <fullName evidence="4">AcrR family transcriptional regulator</fullName>
    </submittedName>
</protein>
<name>A0A7W8FG87_9BACT</name>
<keyword evidence="5" id="KW-1185">Reference proteome</keyword>
<dbReference type="SUPFAM" id="SSF46689">
    <property type="entry name" value="Homeodomain-like"/>
    <property type="match status" value="1"/>
</dbReference>
<feature type="DNA-binding region" description="H-T-H motif" evidence="2">
    <location>
        <begin position="29"/>
        <end position="48"/>
    </location>
</feature>
<evidence type="ECO:0000259" key="3">
    <source>
        <dbReference type="PROSITE" id="PS50977"/>
    </source>
</evidence>
<dbReference type="Gene3D" id="1.10.357.10">
    <property type="entry name" value="Tetracycline Repressor, domain 2"/>
    <property type="match status" value="1"/>
</dbReference>
<dbReference type="PROSITE" id="PS50977">
    <property type="entry name" value="HTH_TETR_2"/>
    <property type="match status" value="1"/>
</dbReference>
<evidence type="ECO:0000313" key="5">
    <source>
        <dbReference type="Proteomes" id="UP000539075"/>
    </source>
</evidence>
<gene>
    <name evidence="4" type="ORF">HNQ38_001607</name>
</gene>
<dbReference type="AlphaFoldDB" id="A0A7W8FG87"/>